<evidence type="ECO:0000313" key="2">
    <source>
        <dbReference type="EMBL" id="KAH7404565.1"/>
    </source>
</evidence>
<name>A0A8T2T276_CERRI</name>
<dbReference type="EMBL" id="CM035420">
    <property type="protein sequence ID" value="KAH7404565.1"/>
    <property type="molecule type" value="Genomic_DNA"/>
</dbReference>
<comment type="caution">
    <text evidence="2">The sequence shown here is derived from an EMBL/GenBank/DDBJ whole genome shotgun (WGS) entry which is preliminary data.</text>
</comment>
<dbReference type="PANTHER" id="PTHR35711:SF1">
    <property type="entry name" value="ECTODERMAL, ISOFORM F"/>
    <property type="match status" value="1"/>
</dbReference>
<dbReference type="Proteomes" id="UP000825935">
    <property type="component" value="Chromosome 15"/>
</dbReference>
<dbReference type="OMA" id="ANIVPCH"/>
<accession>A0A8T2T276</accession>
<feature type="compositionally biased region" description="Acidic residues" evidence="1">
    <location>
        <begin position="192"/>
        <end position="254"/>
    </location>
</feature>
<reference evidence="2" key="1">
    <citation type="submission" date="2021-08" db="EMBL/GenBank/DDBJ databases">
        <title>WGS assembly of Ceratopteris richardii.</title>
        <authorList>
            <person name="Marchant D.B."/>
            <person name="Chen G."/>
            <person name="Jenkins J."/>
            <person name="Shu S."/>
            <person name="Leebens-Mack J."/>
            <person name="Grimwood J."/>
            <person name="Schmutz J."/>
            <person name="Soltis P."/>
            <person name="Soltis D."/>
            <person name="Chen Z.-H."/>
        </authorList>
    </citation>
    <scope>NUCLEOTIDE SEQUENCE</scope>
    <source>
        <strain evidence="2">Whitten #5841</strain>
        <tissue evidence="2">Leaf</tissue>
    </source>
</reference>
<evidence type="ECO:0000313" key="3">
    <source>
        <dbReference type="Proteomes" id="UP000825935"/>
    </source>
</evidence>
<sequence length="263" mass="29550">MESFHLQQSSLGFFLMEWGASSMLLLPESVHDHIYGDLEVLMYLKSFFQALRTLEPLYISILSKLSLADTSITETHANFSTCEAQASCRTSDESSLTAECSAAPESQEQRVVKSKTGNMIVEGPDQSTRVHSKGINAWLALAKNKDDSSDDDDDQEEEEEEDEDEEGDDPAEEENAGEEEDKDVEGHVDEGKGEEDNDDDDDENGRDDDEEEEDDDDDGVEGEDEEDEAAAEDEEDEEDEDEDEEDEEDEDEEKAEPPLKKRK</sequence>
<feature type="region of interest" description="Disordered" evidence="1">
    <location>
        <begin position="99"/>
        <end position="128"/>
    </location>
</feature>
<evidence type="ECO:0000256" key="1">
    <source>
        <dbReference type="SAM" id="MobiDB-lite"/>
    </source>
</evidence>
<proteinExistence type="predicted"/>
<feature type="region of interest" description="Disordered" evidence="1">
    <location>
        <begin position="141"/>
        <end position="263"/>
    </location>
</feature>
<protein>
    <submittedName>
        <fullName evidence="2">Uncharacterized protein</fullName>
    </submittedName>
</protein>
<organism evidence="2 3">
    <name type="scientific">Ceratopteris richardii</name>
    <name type="common">Triangle waterfern</name>
    <dbReference type="NCBI Taxonomy" id="49495"/>
    <lineage>
        <taxon>Eukaryota</taxon>
        <taxon>Viridiplantae</taxon>
        <taxon>Streptophyta</taxon>
        <taxon>Embryophyta</taxon>
        <taxon>Tracheophyta</taxon>
        <taxon>Polypodiopsida</taxon>
        <taxon>Polypodiidae</taxon>
        <taxon>Polypodiales</taxon>
        <taxon>Pteridineae</taxon>
        <taxon>Pteridaceae</taxon>
        <taxon>Parkerioideae</taxon>
        <taxon>Ceratopteris</taxon>
    </lineage>
</organism>
<keyword evidence="3" id="KW-1185">Reference proteome</keyword>
<feature type="compositionally biased region" description="Acidic residues" evidence="1">
    <location>
        <begin position="148"/>
        <end position="183"/>
    </location>
</feature>
<dbReference type="AlphaFoldDB" id="A0A8T2T276"/>
<gene>
    <name evidence="2" type="ORF">KP509_15G032300</name>
</gene>
<dbReference type="PANTHER" id="PTHR35711">
    <property type="entry name" value="EXPRESSED PROTEIN"/>
    <property type="match status" value="1"/>
</dbReference>